<evidence type="ECO:0000256" key="1">
    <source>
        <dbReference type="ARBA" id="ARBA00006865"/>
    </source>
</evidence>
<dbReference type="EMBL" id="SJPJ01000001">
    <property type="protein sequence ID" value="TWT84405.1"/>
    <property type="molecule type" value="Genomic_DNA"/>
</dbReference>
<dbReference type="SUPFAM" id="SSF49899">
    <property type="entry name" value="Concanavalin A-like lectins/glucanases"/>
    <property type="match status" value="1"/>
</dbReference>
<keyword evidence="3 8" id="KW-0378">Hydrolase</keyword>
<dbReference type="GO" id="GO:0033916">
    <property type="term" value="F:beta-agarase activity"/>
    <property type="evidence" value="ECO:0007669"/>
    <property type="project" value="InterPro"/>
</dbReference>
<dbReference type="RefSeq" id="WP_146402117.1">
    <property type="nucleotide sequence ID" value="NZ_SJPJ01000001.1"/>
</dbReference>
<dbReference type="InterPro" id="IPR016287">
    <property type="entry name" value="Beta_agarase"/>
</dbReference>
<dbReference type="GO" id="GO:0005975">
    <property type="term" value="P:carbohydrate metabolic process"/>
    <property type="evidence" value="ECO:0007669"/>
    <property type="project" value="InterPro"/>
</dbReference>
<accession>A0A5C5ZB72</accession>
<evidence type="ECO:0000256" key="2">
    <source>
        <dbReference type="ARBA" id="ARBA00022729"/>
    </source>
</evidence>
<evidence type="ECO:0000259" key="7">
    <source>
        <dbReference type="PROSITE" id="PS51762"/>
    </source>
</evidence>
<feature type="signal peptide" evidence="6">
    <location>
        <begin position="1"/>
        <end position="26"/>
    </location>
</feature>
<feature type="domain" description="GH16" evidence="7">
    <location>
        <begin position="22"/>
        <end position="285"/>
    </location>
</feature>
<reference evidence="8 9" key="1">
    <citation type="submission" date="2019-02" db="EMBL/GenBank/DDBJ databases">
        <title>Deep-cultivation of Planctomycetes and their phenomic and genomic characterization uncovers novel biology.</title>
        <authorList>
            <person name="Wiegand S."/>
            <person name="Jogler M."/>
            <person name="Boedeker C."/>
            <person name="Pinto D."/>
            <person name="Vollmers J."/>
            <person name="Rivas-Marin E."/>
            <person name="Kohn T."/>
            <person name="Peeters S.H."/>
            <person name="Heuer A."/>
            <person name="Rast P."/>
            <person name="Oberbeckmann S."/>
            <person name="Bunk B."/>
            <person name="Jeske O."/>
            <person name="Meyerdierks A."/>
            <person name="Storesund J.E."/>
            <person name="Kallscheuer N."/>
            <person name="Luecker S."/>
            <person name="Lage O.M."/>
            <person name="Pohl T."/>
            <person name="Merkel B.J."/>
            <person name="Hornburger P."/>
            <person name="Mueller R.-W."/>
            <person name="Bruemmer F."/>
            <person name="Labrenz M."/>
            <person name="Spormann A.M."/>
            <person name="Op Den Camp H."/>
            <person name="Overmann J."/>
            <person name="Amann R."/>
            <person name="Jetten M.S.M."/>
            <person name="Mascher T."/>
            <person name="Medema M.H."/>
            <person name="Devos D.P."/>
            <person name="Kaster A.-K."/>
            <person name="Ovreas L."/>
            <person name="Rohde M."/>
            <person name="Galperin M.Y."/>
            <person name="Jogler C."/>
        </authorList>
    </citation>
    <scope>NUCLEOTIDE SEQUENCE [LARGE SCALE GENOMIC DNA]</scope>
    <source>
        <strain evidence="8 9">CA13</strain>
    </source>
</reference>
<name>A0A5C5ZB72_9BACT</name>
<protein>
    <submittedName>
        <fullName evidence="8">Beta-porphyranase B</fullName>
        <ecNumber evidence="8">3.2.1.178</ecNumber>
    </submittedName>
</protein>
<dbReference type="InterPro" id="IPR000757">
    <property type="entry name" value="Beta-glucanase-like"/>
</dbReference>
<evidence type="ECO:0000256" key="5">
    <source>
        <dbReference type="PIRSR" id="PIRSR001097-50"/>
    </source>
</evidence>
<comment type="similarity">
    <text evidence="1">Belongs to the glycosyl hydrolase 16 family.</text>
</comment>
<feature type="active site" description="Nucleophile" evidence="5">
    <location>
        <position position="149"/>
    </location>
</feature>
<evidence type="ECO:0000256" key="3">
    <source>
        <dbReference type="ARBA" id="ARBA00022801"/>
    </source>
</evidence>
<proteinExistence type="inferred from homology"/>
<dbReference type="Pfam" id="PF00722">
    <property type="entry name" value="Glyco_hydro_16"/>
    <property type="match status" value="1"/>
</dbReference>
<gene>
    <name evidence="8" type="ORF">CA13_58830</name>
</gene>
<evidence type="ECO:0000256" key="6">
    <source>
        <dbReference type="SAM" id="SignalP"/>
    </source>
</evidence>
<evidence type="ECO:0000313" key="9">
    <source>
        <dbReference type="Proteomes" id="UP000315010"/>
    </source>
</evidence>
<evidence type="ECO:0000256" key="4">
    <source>
        <dbReference type="ARBA" id="ARBA00023295"/>
    </source>
</evidence>
<dbReference type="InterPro" id="IPR013320">
    <property type="entry name" value="ConA-like_dom_sf"/>
</dbReference>
<feature type="active site" description="Proton donor" evidence="5">
    <location>
        <position position="154"/>
    </location>
</feature>
<dbReference type="PROSITE" id="PS51762">
    <property type="entry name" value="GH16_2"/>
    <property type="match status" value="1"/>
</dbReference>
<dbReference type="AlphaFoldDB" id="A0A5C5ZB72"/>
<sequence length="293" mass="33386" precursor="true">MNVRLSPLPRFLLLGCFLLNSLTADAAPPPAPAGYIWVVNPTFTDEFDGTTLDASKWYDHHPRWQGRPPAKFMPKSLAVKDGQLQIKNSVLSPPQGRFTIAGGAVVSKTSEAHFGYYEVRMKASKISMSSTFWFSNESKRYGDRSIGQELDVQEAVGGGKLQPDRRHYMKSNTHVWVQERGRGKRFSKAMPGDAEISPPVDEAYHVYGAWWVDPNVVRFYHNDEFKFELRPNTDYHPTPFERPMQLNMVTETYDWETPPTPEELADDSRNTTYYDWVRAYVLVPDEASTPSGK</sequence>
<organism evidence="8 9">
    <name type="scientific">Novipirellula herctigrandis</name>
    <dbReference type="NCBI Taxonomy" id="2527986"/>
    <lineage>
        <taxon>Bacteria</taxon>
        <taxon>Pseudomonadati</taxon>
        <taxon>Planctomycetota</taxon>
        <taxon>Planctomycetia</taxon>
        <taxon>Pirellulales</taxon>
        <taxon>Pirellulaceae</taxon>
        <taxon>Novipirellula</taxon>
    </lineage>
</organism>
<dbReference type="PIRSF" id="PIRSF001097">
    <property type="entry name" value="Agarase"/>
    <property type="match status" value="1"/>
</dbReference>
<comment type="caution">
    <text evidence="8">The sequence shown here is derived from an EMBL/GenBank/DDBJ whole genome shotgun (WGS) entry which is preliminary data.</text>
</comment>
<dbReference type="Proteomes" id="UP000315010">
    <property type="component" value="Unassembled WGS sequence"/>
</dbReference>
<keyword evidence="4 8" id="KW-0326">Glycosidase</keyword>
<dbReference type="Gene3D" id="2.60.120.200">
    <property type="match status" value="1"/>
</dbReference>
<evidence type="ECO:0000313" key="8">
    <source>
        <dbReference type="EMBL" id="TWT84405.1"/>
    </source>
</evidence>
<keyword evidence="2 6" id="KW-0732">Signal</keyword>
<feature type="chain" id="PRO_5022906519" evidence="6">
    <location>
        <begin position="27"/>
        <end position="293"/>
    </location>
</feature>
<dbReference type="OrthoDB" id="9809583at2"/>
<keyword evidence="9" id="KW-1185">Reference proteome</keyword>
<dbReference type="EC" id="3.2.1.178" evidence="8"/>